<protein>
    <submittedName>
        <fullName evidence="1">Uncharacterized protein</fullName>
    </submittedName>
</protein>
<organism evidence="1 2">
    <name type="scientific">Melanomma pulvis-pyrius CBS 109.77</name>
    <dbReference type="NCBI Taxonomy" id="1314802"/>
    <lineage>
        <taxon>Eukaryota</taxon>
        <taxon>Fungi</taxon>
        <taxon>Dikarya</taxon>
        <taxon>Ascomycota</taxon>
        <taxon>Pezizomycotina</taxon>
        <taxon>Dothideomycetes</taxon>
        <taxon>Pleosporomycetidae</taxon>
        <taxon>Pleosporales</taxon>
        <taxon>Melanommataceae</taxon>
        <taxon>Melanomma</taxon>
    </lineage>
</organism>
<name>A0A6A6XNE0_9PLEO</name>
<accession>A0A6A6XNE0</accession>
<keyword evidence="2" id="KW-1185">Reference proteome</keyword>
<proteinExistence type="predicted"/>
<dbReference type="EMBL" id="MU001796">
    <property type="protein sequence ID" value="KAF2797872.1"/>
    <property type="molecule type" value="Genomic_DNA"/>
</dbReference>
<dbReference type="OrthoDB" id="10457119at2759"/>
<dbReference type="Proteomes" id="UP000799757">
    <property type="component" value="Unassembled WGS sequence"/>
</dbReference>
<evidence type="ECO:0000313" key="2">
    <source>
        <dbReference type="Proteomes" id="UP000799757"/>
    </source>
</evidence>
<reference evidence="1" key="1">
    <citation type="journal article" date="2020" name="Stud. Mycol.">
        <title>101 Dothideomycetes genomes: a test case for predicting lifestyles and emergence of pathogens.</title>
        <authorList>
            <person name="Haridas S."/>
            <person name="Albert R."/>
            <person name="Binder M."/>
            <person name="Bloem J."/>
            <person name="Labutti K."/>
            <person name="Salamov A."/>
            <person name="Andreopoulos B."/>
            <person name="Baker S."/>
            <person name="Barry K."/>
            <person name="Bills G."/>
            <person name="Bluhm B."/>
            <person name="Cannon C."/>
            <person name="Castanera R."/>
            <person name="Culley D."/>
            <person name="Daum C."/>
            <person name="Ezra D."/>
            <person name="Gonzalez J."/>
            <person name="Henrissat B."/>
            <person name="Kuo A."/>
            <person name="Liang C."/>
            <person name="Lipzen A."/>
            <person name="Lutzoni F."/>
            <person name="Magnuson J."/>
            <person name="Mondo S."/>
            <person name="Nolan M."/>
            <person name="Ohm R."/>
            <person name="Pangilinan J."/>
            <person name="Park H.-J."/>
            <person name="Ramirez L."/>
            <person name="Alfaro M."/>
            <person name="Sun H."/>
            <person name="Tritt A."/>
            <person name="Yoshinaga Y."/>
            <person name="Zwiers L.-H."/>
            <person name="Turgeon B."/>
            <person name="Goodwin S."/>
            <person name="Spatafora J."/>
            <person name="Crous P."/>
            <person name="Grigoriev I."/>
        </authorList>
    </citation>
    <scope>NUCLEOTIDE SEQUENCE</scope>
    <source>
        <strain evidence="1">CBS 109.77</strain>
    </source>
</reference>
<sequence>MESRAMLPTRISGSWEGAEHSGARVDVHVPIQPGDGSTPSDRNIWRHFESYKRSAILHTAQYLQHSAAMYSEESAFVDFDSLERVAKDGGQVPEPFWDLKAARDNLFNDLGVLQSLSDYMLGTSKKGLGKCYALIALLTVAAGLSASDTRHGLKRLWESSVVILAAVSGYTGYRILKYSAISLCSAVIDSLLNRLHRNTLDEHDRNALQGRRFQLLWWTYHFTTKEVEPKT</sequence>
<dbReference type="AlphaFoldDB" id="A0A6A6XNE0"/>
<evidence type="ECO:0000313" key="1">
    <source>
        <dbReference type="EMBL" id="KAF2797872.1"/>
    </source>
</evidence>
<gene>
    <name evidence="1" type="ORF">K505DRAFT_414737</name>
</gene>